<dbReference type="Proteomes" id="UP000545286">
    <property type="component" value="Unassembled WGS sequence"/>
</dbReference>
<dbReference type="AlphaFoldDB" id="A0A7W4UPY8"/>
<protein>
    <submittedName>
        <fullName evidence="1">Uncharacterized protein</fullName>
    </submittedName>
</protein>
<dbReference type="RefSeq" id="WP_068481774.1">
    <property type="nucleotide sequence ID" value="NZ_CZJS01000124.1"/>
</dbReference>
<name>A0A7W4UPY8_9MICO</name>
<dbReference type="EMBL" id="JACHWJ010000004">
    <property type="protein sequence ID" value="MBB2958470.1"/>
    <property type="molecule type" value="Genomic_DNA"/>
</dbReference>
<gene>
    <name evidence="1" type="ORF">FHX72_002616</name>
</gene>
<sequence>MVPEELNSISPHLSAVDADATDATSSFAAPAPAPVVHDQAAAHRANFGDKTTRSVQLRLLIAGTVTEVGSGVVVTPTQRVPRLHITWAASAAATLTPIELDDPMLADVWGPRLVRLDLDVADRSTMTITVRQEHSTLPFGDTEPVGVTA</sequence>
<reference evidence="1 2" key="1">
    <citation type="submission" date="2020-08" db="EMBL/GenBank/DDBJ databases">
        <title>Sequencing the genomes of 1000 actinobacteria strains.</title>
        <authorList>
            <person name="Klenk H.-P."/>
        </authorList>
    </citation>
    <scope>NUCLEOTIDE SEQUENCE [LARGE SCALE GENOMIC DNA]</scope>
    <source>
        <strain evidence="1 2">DSM 20419</strain>
    </source>
</reference>
<proteinExistence type="predicted"/>
<evidence type="ECO:0000313" key="2">
    <source>
        <dbReference type="Proteomes" id="UP000545286"/>
    </source>
</evidence>
<keyword evidence="2" id="KW-1185">Reference proteome</keyword>
<evidence type="ECO:0000313" key="1">
    <source>
        <dbReference type="EMBL" id="MBB2958470.1"/>
    </source>
</evidence>
<accession>A0A7W4UPY8</accession>
<organism evidence="1 2">
    <name type="scientific">Pseudoclavibacter helvolus</name>
    <dbReference type="NCBI Taxonomy" id="255205"/>
    <lineage>
        <taxon>Bacteria</taxon>
        <taxon>Bacillati</taxon>
        <taxon>Actinomycetota</taxon>
        <taxon>Actinomycetes</taxon>
        <taxon>Micrococcales</taxon>
        <taxon>Microbacteriaceae</taxon>
        <taxon>Pseudoclavibacter</taxon>
    </lineage>
</organism>
<comment type="caution">
    <text evidence="1">The sequence shown here is derived from an EMBL/GenBank/DDBJ whole genome shotgun (WGS) entry which is preliminary data.</text>
</comment>